<protein>
    <submittedName>
        <fullName evidence="7">Cytochrome C</fullName>
    </submittedName>
</protein>
<dbReference type="PANTHER" id="PTHR35008:SF4">
    <property type="entry name" value="BLL4482 PROTEIN"/>
    <property type="match status" value="1"/>
</dbReference>
<feature type="domain" description="Cytochrome c" evidence="6">
    <location>
        <begin position="167"/>
        <end position="280"/>
    </location>
</feature>
<evidence type="ECO:0000259" key="6">
    <source>
        <dbReference type="PROSITE" id="PS51007"/>
    </source>
</evidence>
<comment type="caution">
    <text evidence="7">The sequence shown here is derived from an EMBL/GenBank/DDBJ whole genome shotgun (WGS) entry which is preliminary data.</text>
</comment>
<keyword evidence="1 4" id="KW-0349">Heme</keyword>
<dbReference type="PANTHER" id="PTHR35008">
    <property type="entry name" value="BLL4482 PROTEIN-RELATED"/>
    <property type="match status" value="1"/>
</dbReference>
<gene>
    <name evidence="7" type="ORF">HY618_06575</name>
</gene>
<dbReference type="GO" id="GO:0020037">
    <property type="term" value="F:heme binding"/>
    <property type="evidence" value="ECO:0007669"/>
    <property type="project" value="InterPro"/>
</dbReference>
<evidence type="ECO:0000256" key="1">
    <source>
        <dbReference type="ARBA" id="ARBA00022617"/>
    </source>
</evidence>
<keyword evidence="3 4" id="KW-0408">Iron</keyword>
<evidence type="ECO:0000256" key="5">
    <source>
        <dbReference type="SAM" id="SignalP"/>
    </source>
</evidence>
<dbReference type="EMBL" id="JACQRX010000286">
    <property type="protein sequence ID" value="MBI4252108.1"/>
    <property type="molecule type" value="Genomic_DNA"/>
</dbReference>
<accession>A0A932ZUY1</accession>
<feature type="domain" description="Cytochrome c" evidence="6">
    <location>
        <begin position="24"/>
        <end position="135"/>
    </location>
</feature>
<reference evidence="7" key="1">
    <citation type="submission" date="2020-07" db="EMBL/GenBank/DDBJ databases">
        <title>Huge and variable diversity of episymbiotic CPR bacteria and DPANN archaea in groundwater ecosystems.</title>
        <authorList>
            <person name="He C.Y."/>
            <person name="Keren R."/>
            <person name="Whittaker M."/>
            <person name="Farag I.F."/>
            <person name="Doudna J."/>
            <person name="Cate J.H.D."/>
            <person name="Banfield J.F."/>
        </authorList>
    </citation>
    <scope>NUCLEOTIDE SEQUENCE</scope>
    <source>
        <strain evidence="7">NC_groundwater_1370_Ag_S-0.2um_69_93</strain>
    </source>
</reference>
<dbReference type="Gene3D" id="1.10.760.10">
    <property type="entry name" value="Cytochrome c-like domain"/>
    <property type="match status" value="1"/>
</dbReference>
<organism evidence="7 8">
    <name type="scientific">Tectimicrobiota bacterium</name>
    <dbReference type="NCBI Taxonomy" id="2528274"/>
    <lineage>
        <taxon>Bacteria</taxon>
        <taxon>Pseudomonadati</taxon>
        <taxon>Nitrospinota/Tectimicrobiota group</taxon>
        <taxon>Candidatus Tectimicrobiota</taxon>
    </lineage>
</organism>
<proteinExistence type="predicted"/>
<dbReference type="Pfam" id="PF00034">
    <property type="entry name" value="Cytochrom_C"/>
    <property type="match status" value="1"/>
</dbReference>
<dbReference type="InterPro" id="IPR009056">
    <property type="entry name" value="Cyt_c-like_dom"/>
</dbReference>
<evidence type="ECO:0000256" key="3">
    <source>
        <dbReference type="ARBA" id="ARBA00023004"/>
    </source>
</evidence>
<name>A0A932ZUY1_UNCTE</name>
<dbReference type="GO" id="GO:0046872">
    <property type="term" value="F:metal ion binding"/>
    <property type="evidence" value="ECO:0007669"/>
    <property type="project" value="UniProtKB-KW"/>
</dbReference>
<evidence type="ECO:0000313" key="8">
    <source>
        <dbReference type="Proteomes" id="UP000752292"/>
    </source>
</evidence>
<sequence length="295" mass="32349">MHRRFAAFCALAALLSPAAAPAETLLERGAYLMRGVVACGNCHTPGSLMGKPDTKREMAGGTKFDEPPFTAYAPNLTPDPETGLGKWTDMQIIAAIREGRRPDGSIVGPPMPIELYRGISDRDAHAIVAYLRSVKPIRNKVPKSIYRIPLPPNYGPPVGSMPEVPRGDRPRYGAYLAGPLGHCTECHTPMVAPGRRDFARQLGAGGFPLVGRWGTVISPNITPDKETGIGEWTDAEVKRAITQGLRRDGDKMYPPMAYHFYKNIAAEDLGAIVDYLRSLKPIHKDRERRFIPPGR</sequence>
<dbReference type="InterPro" id="IPR051459">
    <property type="entry name" value="Cytochrome_c-type_DH"/>
</dbReference>
<evidence type="ECO:0000313" key="7">
    <source>
        <dbReference type="EMBL" id="MBI4252108.1"/>
    </source>
</evidence>
<dbReference type="AlphaFoldDB" id="A0A932ZUY1"/>
<dbReference type="Proteomes" id="UP000752292">
    <property type="component" value="Unassembled WGS sequence"/>
</dbReference>
<keyword evidence="5" id="KW-0732">Signal</keyword>
<dbReference type="InterPro" id="IPR036909">
    <property type="entry name" value="Cyt_c-like_dom_sf"/>
</dbReference>
<dbReference type="SUPFAM" id="SSF46626">
    <property type="entry name" value="Cytochrome c"/>
    <property type="match status" value="2"/>
</dbReference>
<dbReference type="PROSITE" id="PS51007">
    <property type="entry name" value="CYTC"/>
    <property type="match status" value="2"/>
</dbReference>
<feature type="chain" id="PRO_5037695838" evidence="5">
    <location>
        <begin position="23"/>
        <end position="295"/>
    </location>
</feature>
<keyword evidence="2 4" id="KW-0479">Metal-binding</keyword>
<feature type="signal peptide" evidence="5">
    <location>
        <begin position="1"/>
        <end position="22"/>
    </location>
</feature>
<dbReference type="GO" id="GO:0009055">
    <property type="term" value="F:electron transfer activity"/>
    <property type="evidence" value="ECO:0007669"/>
    <property type="project" value="InterPro"/>
</dbReference>
<evidence type="ECO:0000256" key="4">
    <source>
        <dbReference type="PROSITE-ProRule" id="PRU00433"/>
    </source>
</evidence>
<evidence type="ECO:0000256" key="2">
    <source>
        <dbReference type="ARBA" id="ARBA00022723"/>
    </source>
</evidence>